<accession>A0A239D3K3</accession>
<organism evidence="1 2">
    <name type="scientific">Pseudomonas japonica</name>
    <dbReference type="NCBI Taxonomy" id="256466"/>
    <lineage>
        <taxon>Bacteria</taxon>
        <taxon>Pseudomonadati</taxon>
        <taxon>Pseudomonadota</taxon>
        <taxon>Gammaproteobacteria</taxon>
        <taxon>Pseudomonadales</taxon>
        <taxon>Pseudomonadaceae</taxon>
        <taxon>Pseudomonas</taxon>
    </lineage>
</organism>
<proteinExistence type="predicted"/>
<dbReference type="Proteomes" id="UP000198407">
    <property type="component" value="Unassembled WGS sequence"/>
</dbReference>
<reference evidence="2" key="1">
    <citation type="submission" date="2017-06" db="EMBL/GenBank/DDBJ databases">
        <authorList>
            <person name="Varghese N."/>
            <person name="Submissions S."/>
        </authorList>
    </citation>
    <scope>NUCLEOTIDE SEQUENCE [LARGE SCALE GENOMIC DNA]</scope>
    <source>
        <strain evidence="2">DSM 22348</strain>
    </source>
</reference>
<dbReference type="AlphaFoldDB" id="A0A239D3K3"/>
<dbReference type="EMBL" id="FZOL01000005">
    <property type="protein sequence ID" value="SNS26722.1"/>
    <property type="molecule type" value="Genomic_DNA"/>
</dbReference>
<evidence type="ECO:0000313" key="2">
    <source>
        <dbReference type="Proteomes" id="UP000198407"/>
    </source>
</evidence>
<dbReference type="OrthoDB" id="7067816at2"/>
<name>A0A239D3K3_9PSED</name>
<dbReference type="RefSeq" id="WP_141137275.1">
    <property type="nucleotide sequence ID" value="NZ_FZOL01000005.1"/>
</dbReference>
<evidence type="ECO:0000313" key="1">
    <source>
        <dbReference type="EMBL" id="SNS26722.1"/>
    </source>
</evidence>
<gene>
    <name evidence="1" type="ORF">SAMN05444352_105200</name>
</gene>
<protein>
    <submittedName>
        <fullName evidence="1">Uncharacterized protein</fullName>
    </submittedName>
</protein>
<keyword evidence="2" id="KW-1185">Reference proteome</keyword>
<sequence>MTKIEFYIALRDEILKSISGVENSNGYYSWDDTNPNWLTKSRLDSLLDKYVLLAKDLGVYIVTRYASCENPKHEWYPTTNRYGISIPYQDERFAWAGEQLYQGERFSTCPCSPKNKPHDNWVIDDIGYDRKFNAKDCENIALILQDVKMAVEKSGDKKVRSGIREYLLRAILRINDAILPKSVDDYIAEIRATL</sequence>